<dbReference type="GO" id="GO:0003677">
    <property type="term" value="F:DNA binding"/>
    <property type="evidence" value="ECO:0007669"/>
    <property type="project" value="InterPro"/>
</dbReference>
<evidence type="ECO:0000313" key="2">
    <source>
        <dbReference type="Proteomes" id="UP000031861"/>
    </source>
</evidence>
<protein>
    <recommendedName>
        <fullName evidence="3">Helix-turn-helix family protein</fullName>
    </recommendedName>
</protein>
<dbReference type="AlphaFoldDB" id="A0AAN0SQS4"/>
<dbReference type="SUPFAM" id="SSF47413">
    <property type="entry name" value="lambda repressor-like DNA-binding domains"/>
    <property type="match status" value="1"/>
</dbReference>
<evidence type="ECO:0000313" key="1">
    <source>
        <dbReference type="EMBL" id="AJI08750.1"/>
    </source>
</evidence>
<name>A0AAN0SQS4_BACCE</name>
<organism evidence="1 2">
    <name type="scientific">Bacillus cereus 03BB108</name>
    <dbReference type="NCBI Taxonomy" id="451709"/>
    <lineage>
        <taxon>Bacteria</taxon>
        <taxon>Bacillati</taxon>
        <taxon>Bacillota</taxon>
        <taxon>Bacilli</taxon>
        <taxon>Bacillales</taxon>
        <taxon>Bacillaceae</taxon>
        <taxon>Bacillus</taxon>
        <taxon>Bacillus cereus group</taxon>
    </lineage>
</organism>
<reference evidence="1 2" key="1">
    <citation type="journal article" date="2015" name="Genome Announc.">
        <title>Complete genome sequences for 35 biothreat assay-relevant bacillus species.</title>
        <authorList>
            <person name="Johnson S.L."/>
            <person name="Daligault H.E."/>
            <person name="Davenport K.W."/>
            <person name="Jaissle J."/>
            <person name="Frey K.G."/>
            <person name="Ladner J.T."/>
            <person name="Broomall S.M."/>
            <person name="Bishop-Lilly K.A."/>
            <person name="Bruce D.C."/>
            <person name="Gibbons H.S."/>
            <person name="Coyne S.R."/>
            <person name="Lo C.C."/>
            <person name="Meincke L."/>
            <person name="Munk A.C."/>
            <person name="Koroleva G.I."/>
            <person name="Rosenzweig C.N."/>
            <person name="Palacios G.F."/>
            <person name="Redden C.L."/>
            <person name="Minogue T.D."/>
            <person name="Chain P.S."/>
        </authorList>
    </citation>
    <scope>NUCLEOTIDE SEQUENCE [LARGE SCALE GENOMIC DNA]</scope>
    <source>
        <strain evidence="1 2">03BB108</strain>
    </source>
</reference>
<dbReference type="CDD" id="cd00093">
    <property type="entry name" value="HTH_XRE"/>
    <property type="match status" value="1"/>
</dbReference>
<dbReference type="EMBL" id="CP009639">
    <property type="protein sequence ID" value="AJI08750.1"/>
    <property type="molecule type" value="Genomic_DNA"/>
</dbReference>
<dbReference type="Proteomes" id="UP000031861">
    <property type="component" value="Plasmid pBFI_1"/>
</dbReference>
<keyword evidence="1" id="KW-0614">Plasmid</keyword>
<dbReference type="RefSeq" id="WP_001995909.1">
    <property type="nucleotide sequence ID" value="NZ_CP009639.1"/>
</dbReference>
<dbReference type="InterPro" id="IPR001387">
    <property type="entry name" value="Cro/C1-type_HTH"/>
</dbReference>
<dbReference type="InterPro" id="IPR010982">
    <property type="entry name" value="Lambda_DNA-bd_dom_sf"/>
</dbReference>
<gene>
    <name evidence="1" type="ORF">AK40_5549</name>
</gene>
<geneLocation type="plasmid" evidence="1 2">
    <name>pBFI_1</name>
</geneLocation>
<evidence type="ECO:0008006" key="3">
    <source>
        <dbReference type="Google" id="ProtNLM"/>
    </source>
</evidence>
<accession>A0AAN0SQS4</accession>
<sequence length="75" mass="8815">MEHKKIDWKEIKPIDDIERIILLKKRFNLSTREFARKIGVTPNYLSSVLTNSLPISDKLVKKVNSFVEKQNCIDE</sequence>
<proteinExistence type="predicted"/>